<dbReference type="Proteomes" id="UP000008068">
    <property type="component" value="Unassembled WGS sequence"/>
</dbReference>
<dbReference type="InterPro" id="IPR053222">
    <property type="entry name" value="Zygotic_Embryogenesis-Asso"/>
</dbReference>
<protein>
    <submittedName>
        <fullName evidence="3">CBN-FBXB-86 protein</fullName>
    </submittedName>
</protein>
<dbReference type="OMA" id="RECTIDI"/>
<evidence type="ECO:0000256" key="1">
    <source>
        <dbReference type="SAM" id="SignalP"/>
    </source>
</evidence>
<dbReference type="InterPro" id="IPR012885">
    <property type="entry name" value="F-box_Sdz-33"/>
</dbReference>
<evidence type="ECO:0000313" key="3">
    <source>
        <dbReference type="EMBL" id="EGT52465.1"/>
    </source>
</evidence>
<dbReference type="InterPro" id="IPR001810">
    <property type="entry name" value="F-box_dom"/>
</dbReference>
<dbReference type="AlphaFoldDB" id="G0N4F0"/>
<keyword evidence="1" id="KW-0732">Signal</keyword>
<evidence type="ECO:0000313" key="4">
    <source>
        <dbReference type="Proteomes" id="UP000008068"/>
    </source>
</evidence>
<dbReference type="PANTHER" id="PTHR22899">
    <property type="entry name" value="CYCLIN-RELATED F-BOX FAMILY"/>
    <property type="match status" value="1"/>
</dbReference>
<dbReference type="PROSITE" id="PS50181">
    <property type="entry name" value="FBOX"/>
    <property type="match status" value="1"/>
</dbReference>
<dbReference type="InParanoid" id="G0N4F0"/>
<feature type="chain" id="PRO_5003405169" evidence="1">
    <location>
        <begin position="19"/>
        <end position="304"/>
    </location>
</feature>
<name>G0N4F0_CAEBE</name>
<dbReference type="HOGENOM" id="CLU_028840_1_3_1"/>
<accession>G0N4F0</accession>
<organism evidence="4">
    <name type="scientific">Caenorhabditis brenneri</name>
    <name type="common">Nematode worm</name>
    <dbReference type="NCBI Taxonomy" id="135651"/>
    <lineage>
        <taxon>Eukaryota</taxon>
        <taxon>Metazoa</taxon>
        <taxon>Ecdysozoa</taxon>
        <taxon>Nematoda</taxon>
        <taxon>Chromadorea</taxon>
        <taxon>Rhabditida</taxon>
        <taxon>Rhabditina</taxon>
        <taxon>Rhabditomorpha</taxon>
        <taxon>Rhabditoidea</taxon>
        <taxon>Rhabditidae</taxon>
        <taxon>Peloderinae</taxon>
        <taxon>Caenorhabditis</taxon>
    </lineage>
</organism>
<feature type="signal peptide" evidence="1">
    <location>
        <begin position="1"/>
        <end position="18"/>
    </location>
</feature>
<reference evidence="4" key="1">
    <citation type="submission" date="2011-07" db="EMBL/GenBank/DDBJ databases">
        <authorList>
            <consortium name="Caenorhabditis brenneri Sequencing and Analysis Consortium"/>
            <person name="Wilson R.K."/>
        </authorList>
    </citation>
    <scope>NUCLEOTIDE SEQUENCE [LARGE SCALE GENOMIC DNA]</scope>
    <source>
        <strain evidence="4">PB2801</strain>
    </source>
</reference>
<gene>
    <name evidence="3" type="primary">Cbn-fbxb-86</name>
    <name evidence="3" type="ORF">CAEBREN_18496</name>
</gene>
<sequence>MFPLLKLPFLALVCVMKAMECAQVFRISNISKRCYRLVRAVKLPTKVLSIKICTFVEIKTDIPDMCRIQLRNSHEFSNHLERNRFQLRAFFDNVSEIFQYEKVGLIFNFNHISYPIQSIKMAMNGLDIQSLRITNAFSNDYIIEILNNFLPVKILELPRNPYKKRTLFHNVLRSEFEILELGAQISATFRDLLVINSAQLIIQSAMLSVSDMNNLLKRWTEGWNSRMKYMYMTLKRTEMSEIPEILSGINHQQVMEERRMVSHDKIARDFRVGTVYEISKVDGTKAVLYFRECTIDIDIYFTII</sequence>
<dbReference type="Pfam" id="PF07735">
    <property type="entry name" value="FBA_2"/>
    <property type="match status" value="1"/>
</dbReference>
<feature type="domain" description="F-box" evidence="2">
    <location>
        <begin position="1"/>
        <end position="47"/>
    </location>
</feature>
<proteinExistence type="predicted"/>
<dbReference type="PANTHER" id="PTHR22899:SF0">
    <property type="entry name" value="F-BOX ASSOCIATED DOMAIN-CONTAINING PROTEIN-RELATED"/>
    <property type="match status" value="1"/>
</dbReference>
<evidence type="ECO:0000259" key="2">
    <source>
        <dbReference type="PROSITE" id="PS50181"/>
    </source>
</evidence>
<keyword evidence="4" id="KW-1185">Reference proteome</keyword>
<dbReference type="EMBL" id="GL379837">
    <property type="protein sequence ID" value="EGT52465.1"/>
    <property type="molecule type" value="Genomic_DNA"/>
</dbReference>